<keyword evidence="11" id="KW-1185">Reference proteome</keyword>
<evidence type="ECO:0000259" key="9">
    <source>
        <dbReference type="PROSITE" id="PS50885"/>
    </source>
</evidence>
<comment type="subcellular location">
    <subcellularLocation>
        <location evidence="1">Cell membrane</location>
    </subcellularLocation>
</comment>
<keyword evidence="2" id="KW-1003">Cell membrane</keyword>
<dbReference type="InterPro" id="IPR003660">
    <property type="entry name" value="HAMP_dom"/>
</dbReference>
<dbReference type="FunFam" id="1.10.287.950:FF:000001">
    <property type="entry name" value="Methyl-accepting chemotaxis sensory transducer"/>
    <property type="match status" value="1"/>
</dbReference>
<dbReference type="InterPro" id="IPR004090">
    <property type="entry name" value="Chemotax_Me-accpt_rcpt"/>
</dbReference>
<evidence type="ECO:0000259" key="8">
    <source>
        <dbReference type="PROSITE" id="PS50111"/>
    </source>
</evidence>
<proteinExistence type="inferred from homology"/>
<dbReference type="Proteomes" id="UP000479114">
    <property type="component" value="Chromosome"/>
</dbReference>
<accession>A0A6C0P9B5</accession>
<keyword evidence="7" id="KW-0812">Transmembrane</keyword>
<dbReference type="Pfam" id="PF00672">
    <property type="entry name" value="HAMP"/>
    <property type="match status" value="1"/>
</dbReference>
<dbReference type="EMBL" id="CP048286">
    <property type="protein sequence ID" value="QHW34213.1"/>
    <property type="molecule type" value="Genomic_DNA"/>
</dbReference>
<name>A0A6C0P9B5_9BACL</name>
<dbReference type="PANTHER" id="PTHR32089">
    <property type="entry name" value="METHYL-ACCEPTING CHEMOTAXIS PROTEIN MCPB"/>
    <property type="match status" value="1"/>
</dbReference>
<organism evidence="10 11">
    <name type="scientific">Paenibacillus rhizovicinus</name>
    <dbReference type="NCBI Taxonomy" id="2704463"/>
    <lineage>
        <taxon>Bacteria</taxon>
        <taxon>Bacillati</taxon>
        <taxon>Bacillota</taxon>
        <taxon>Bacilli</taxon>
        <taxon>Bacillales</taxon>
        <taxon>Paenibacillaceae</taxon>
        <taxon>Paenibacillus</taxon>
    </lineage>
</organism>
<feature type="transmembrane region" description="Helical" evidence="7">
    <location>
        <begin position="186"/>
        <end position="207"/>
    </location>
</feature>
<dbReference type="PRINTS" id="PR00260">
    <property type="entry name" value="CHEMTRNSDUCR"/>
</dbReference>
<evidence type="ECO:0000256" key="6">
    <source>
        <dbReference type="PROSITE-ProRule" id="PRU00284"/>
    </source>
</evidence>
<protein>
    <submittedName>
        <fullName evidence="10">Methyl-accepting chemotaxis protein</fullName>
    </submittedName>
</protein>
<dbReference type="GO" id="GO:0007165">
    <property type="term" value="P:signal transduction"/>
    <property type="evidence" value="ECO:0007669"/>
    <property type="project" value="UniProtKB-KW"/>
</dbReference>
<keyword evidence="4 6" id="KW-0807">Transducer</keyword>
<feature type="transmembrane region" description="Helical" evidence="7">
    <location>
        <begin position="12"/>
        <end position="30"/>
    </location>
</feature>
<feature type="domain" description="HAMP" evidence="9">
    <location>
        <begin position="208"/>
        <end position="261"/>
    </location>
</feature>
<dbReference type="RefSeq" id="WP_162644206.1">
    <property type="nucleotide sequence ID" value="NZ_CP048286.1"/>
</dbReference>
<evidence type="ECO:0000256" key="1">
    <source>
        <dbReference type="ARBA" id="ARBA00004236"/>
    </source>
</evidence>
<evidence type="ECO:0000256" key="4">
    <source>
        <dbReference type="ARBA" id="ARBA00023224"/>
    </source>
</evidence>
<dbReference type="GO" id="GO:0006935">
    <property type="term" value="P:chemotaxis"/>
    <property type="evidence" value="ECO:0007669"/>
    <property type="project" value="InterPro"/>
</dbReference>
<dbReference type="GO" id="GO:0005886">
    <property type="term" value="C:plasma membrane"/>
    <property type="evidence" value="ECO:0007669"/>
    <property type="project" value="UniProtKB-SubCell"/>
</dbReference>
<dbReference type="SUPFAM" id="SSF58104">
    <property type="entry name" value="Methyl-accepting chemotaxis protein (MCP) signaling domain"/>
    <property type="match status" value="1"/>
</dbReference>
<dbReference type="GO" id="GO:0004888">
    <property type="term" value="F:transmembrane signaling receptor activity"/>
    <property type="evidence" value="ECO:0007669"/>
    <property type="project" value="InterPro"/>
</dbReference>
<gene>
    <name evidence="10" type="ORF">GZH47_27725</name>
</gene>
<evidence type="ECO:0000313" key="11">
    <source>
        <dbReference type="Proteomes" id="UP000479114"/>
    </source>
</evidence>
<keyword evidence="3 7" id="KW-0472">Membrane</keyword>
<evidence type="ECO:0000256" key="5">
    <source>
        <dbReference type="ARBA" id="ARBA00029447"/>
    </source>
</evidence>
<dbReference type="AlphaFoldDB" id="A0A6C0P9B5"/>
<comment type="similarity">
    <text evidence="5">Belongs to the methyl-accepting chemotaxis (MCP) protein family.</text>
</comment>
<sequence length="524" mass="57289">MLHNISLKKKLSGLVIVPVLLFLAVCIYLIQKNNDDLKHMRMIMYDITEQSTSLILNADRDMYQALIAYQSLGDARITDEDKKKQTQDLNENIVQVSDRVNKAGVILSDNQLLGLTYAQSERTVKQNLDRFEQNFSAWSGNAAAHASQIANFDAARESLNELGEFLDAYGNDQADFIERQNRSLHLYIYIVIAIIALFISAVGFSTVRRITKSVDHILQRTKHVSEGDLQAREALFYDKDELGGIMQSIDEMAGGLRQLIGEVLHSSENVTIAASEISATTEEVAKGNMHQAESAQTASEVVNALSAGASTVAELAQEATNLTMITNQDAIACSETVNDSIASMNQLSRRMHELEQDSNRIGNIIEVIDEIAEQTNLLALNAAIEAARAGEQGRGFAVVADEVRKLAERSGEATKQITTIIKGMQDSTQDSVKAMSETEKRYQQAGLSLGSIVTRVGAVAQQTKEIAASSMQQARQSQEVMKQIESIASVSEQTAAAAEQTASSSQQLGSLAGYLDKMVNTFRT</sequence>
<feature type="domain" description="Methyl-accepting transducer" evidence="8">
    <location>
        <begin position="266"/>
        <end position="509"/>
    </location>
</feature>
<evidence type="ECO:0000313" key="10">
    <source>
        <dbReference type="EMBL" id="QHW34213.1"/>
    </source>
</evidence>
<evidence type="ECO:0000256" key="3">
    <source>
        <dbReference type="ARBA" id="ARBA00023136"/>
    </source>
</evidence>
<reference evidence="10 11" key="1">
    <citation type="submission" date="2020-02" db="EMBL/GenBank/DDBJ databases">
        <title>Paenibacillus sp. nov., isolated from rhizosphere soil of tomato.</title>
        <authorList>
            <person name="Weon H.-Y."/>
            <person name="Lee S.A."/>
        </authorList>
    </citation>
    <scope>NUCLEOTIDE SEQUENCE [LARGE SCALE GENOMIC DNA]</scope>
    <source>
        <strain evidence="10 11">14171R-81</strain>
    </source>
</reference>
<dbReference type="PROSITE" id="PS50885">
    <property type="entry name" value="HAMP"/>
    <property type="match status" value="1"/>
</dbReference>
<keyword evidence="7" id="KW-1133">Transmembrane helix</keyword>
<dbReference type="KEGG" id="prz:GZH47_27725"/>
<evidence type="ECO:0000256" key="7">
    <source>
        <dbReference type="SAM" id="Phobius"/>
    </source>
</evidence>
<dbReference type="Pfam" id="PF00015">
    <property type="entry name" value="MCPsignal"/>
    <property type="match status" value="1"/>
</dbReference>
<dbReference type="PROSITE" id="PS50111">
    <property type="entry name" value="CHEMOTAXIS_TRANSDUC_2"/>
    <property type="match status" value="1"/>
</dbReference>
<dbReference type="SMART" id="SM00283">
    <property type="entry name" value="MA"/>
    <property type="match status" value="1"/>
</dbReference>
<dbReference type="CDD" id="cd11386">
    <property type="entry name" value="MCP_signal"/>
    <property type="match status" value="1"/>
</dbReference>
<evidence type="ECO:0000256" key="2">
    <source>
        <dbReference type="ARBA" id="ARBA00022475"/>
    </source>
</evidence>
<dbReference type="Gene3D" id="1.10.287.950">
    <property type="entry name" value="Methyl-accepting chemotaxis protein"/>
    <property type="match status" value="1"/>
</dbReference>
<dbReference type="InterPro" id="IPR004089">
    <property type="entry name" value="MCPsignal_dom"/>
</dbReference>
<dbReference type="PANTHER" id="PTHR32089:SF112">
    <property type="entry name" value="LYSOZYME-LIKE PROTEIN-RELATED"/>
    <property type="match status" value="1"/>
</dbReference>
<dbReference type="SMART" id="SM00304">
    <property type="entry name" value="HAMP"/>
    <property type="match status" value="1"/>
</dbReference>